<evidence type="ECO:0000256" key="1">
    <source>
        <dbReference type="ARBA" id="ARBA00004123"/>
    </source>
</evidence>
<evidence type="ECO:0000256" key="9">
    <source>
        <dbReference type="SAM" id="MobiDB-lite"/>
    </source>
</evidence>
<dbReference type="InterPro" id="IPR024943">
    <property type="entry name" value="Enhancer_polycomb"/>
</dbReference>
<name>A0AAV1I945_9CHLO</name>
<feature type="compositionally biased region" description="Basic and acidic residues" evidence="9">
    <location>
        <begin position="646"/>
        <end position="658"/>
    </location>
</feature>
<dbReference type="Proteomes" id="UP001314263">
    <property type="component" value="Unassembled WGS sequence"/>
</dbReference>
<feature type="region of interest" description="Disordered" evidence="9">
    <location>
        <begin position="1"/>
        <end position="58"/>
    </location>
</feature>
<comment type="caution">
    <text evidence="11">The sequence shown here is derived from an EMBL/GenBank/DDBJ whole genome shotgun (WGS) entry which is preliminary data.</text>
</comment>
<evidence type="ECO:0000313" key="11">
    <source>
        <dbReference type="EMBL" id="CAK0783386.1"/>
    </source>
</evidence>
<dbReference type="GO" id="GO:0005634">
    <property type="term" value="C:nucleus"/>
    <property type="evidence" value="ECO:0007669"/>
    <property type="project" value="UniProtKB-SubCell"/>
</dbReference>
<sequence>MGQFPSTPASEVMEEPVPKRRKVVATSAAPAPDRTHSRPIQSLRPGSPRETEAARTVRPRPLHVNEKIKVLWQGRSPEWDEMDGGAFAKWMQACEEEESQQRQIAAALGVKAAASIASDSSQALSGLRPQVVVVGHNSKPLAHDPRAEAADLVRSASGLGAAAGPINVPKCRRLPKAKYKKKGGKAAAPSPTSIEERYVRHVDSAASGAEQRIEYDMDDEDEAWLTKYNKQRLLSSSRGPRLSEDAFEGVIDSFEKGLHHALEQRTELWPSVIEASTAAPDIESILPPEEACELSGLKHLSTPAVRAAYSHWCSKRLKAKRPLLQRLWFEQPWVRVREASKEHCGAPGSPRELETELPFMGIDVPRPSTRPRWIDADEAMLKLLAIRGDLEVIRTMADQVHRREKQMRRELLQWREDWRGVLSMDPAEALENLPDGPAKHTSADRESRLANRAAMQAAREASTLVGAQVSMAALDGEDAEMPPAPYIARTASLNGATAQPMAAPEGNMACFWCLGSGSLVACNHCPRCFCYNCYKSRHSYGIINWAKVLKEPNFHCPVCTGKEPASNEGDSVPGAERPSATAGRKAANSRWQVGWSFLRGRGRRGRGRGSACSSADREAQALDLDPPGMACDPEDLECLAPGQQETVKDKVSQKRKLETGAAPQAGGRSMPKAGLGSRPAAEPRTRVTRASVGSFTAAIKQEADIQASAAADAPVSRKKRATEAAKLVESARRWEKVDGSLGPTRGRGSAQPADAACPQAGPGSVKFELKEPEEQHVEEMEAPSSARRIKTQQCNADFAKVSEREAGPEDVGIEGIERVKRKVQSAAQRILRTEYLCTCREHGAYRMDRVSRMASFFAQHAGCMPAWAAFAQQPGESSLACDERLRKMFSFSADSAGSIISLSPAVAPPKPAVKPSARSTAPKRKPGMTAIVLAEVQLPDNYGRSCNSRVKQLAGLKPKTAADAEDLTPLPACQQHAVAAKGEARGLAARLKLRDLNSLPARKDSIRPTRGRAGPVNGIRMLRHTGKGS</sequence>
<evidence type="ECO:0000256" key="8">
    <source>
        <dbReference type="RuleBase" id="RU361124"/>
    </source>
</evidence>
<keyword evidence="3" id="KW-0479">Metal-binding</keyword>
<evidence type="ECO:0000256" key="6">
    <source>
        <dbReference type="ARBA" id="ARBA00023163"/>
    </source>
</evidence>
<comment type="similarity">
    <text evidence="2 8">Belongs to the enhancer of polycomb family.</text>
</comment>
<feature type="region of interest" description="Disordered" evidence="9">
    <location>
        <begin position="738"/>
        <end position="759"/>
    </location>
</feature>
<keyword evidence="12" id="KW-1185">Reference proteome</keyword>
<gene>
    <name evidence="11" type="ORF">CVIRNUC_006585</name>
</gene>
<dbReference type="EMBL" id="CAUYUE010000008">
    <property type="protein sequence ID" value="CAK0783386.1"/>
    <property type="molecule type" value="Genomic_DNA"/>
</dbReference>
<evidence type="ECO:0000256" key="2">
    <source>
        <dbReference type="ARBA" id="ARBA00008035"/>
    </source>
</evidence>
<protein>
    <recommendedName>
        <fullName evidence="8">Enhancer of polycomb-like protein</fullName>
    </recommendedName>
</protein>
<dbReference type="GO" id="GO:0035267">
    <property type="term" value="C:NuA4 histone acetyltransferase complex"/>
    <property type="evidence" value="ECO:0007669"/>
    <property type="project" value="InterPro"/>
</dbReference>
<dbReference type="GO" id="GO:0008270">
    <property type="term" value="F:zinc ion binding"/>
    <property type="evidence" value="ECO:0007669"/>
    <property type="project" value="UniProtKB-KW"/>
</dbReference>
<dbReference type="InterPro" id="IPR019542">
    <property type="entry name" value="Enhancer_polycomb-like_N"/>
</dbReference>
<keyword evidence="6 8" id="KW-0804">Transcription</keyword>
<reference evidence="11 12" key="1">
    <citation type="submission" date="2023-10" db="EMBL/GenBank/DDBJ databases">
        <authorList>
            <person name="Maclean D."/>
            <person name="Macfadyen A."/>
        </authorList>
    </citation>
    <scope>NUCLEOTIDE SEQUENCE [LARGE SCALE GENOMIC DNA]</scope>
</reference>
<dbReference type="InterPro" id="IPR011011">
    <property type="entry name" value="Znf_FYVE_PHD"/>
</dbReference>
<evidence type="ECO:0000256" key="5">
    <source>
        <dbReference type="ARBA" id="ARBA00023015"/>
    </source>
</evidence>
<evidence type="ECO:0000256" key="7">
    <source>
        <dbReference type="ARBA" id="ARBA00023242"/>
    </source>
</evidence>
<dbReference type="AlphaFoldDB" id="A0AAV1I945"/>
<dbReference type="GO" id="GO:0006357">
    <property type="term" value="P:regulation of transcription by RNA polymerase II"/>
    <property type="evidence" value="ECO:0007669"/>
    <property type="project" value="InterPro"/>
</dbReference>
<feature type="domain" description="Enhancer of polycomb-like N-terminal" evidence="10">
    <location>
        <begin position="99"/>
        <end position="256"/>
    </location>
</feature>
<evidence type="ECO:0000256" key="4">
    <source>
        <dbReference type="ARBA" id="ARBA00022833"/>
    </source>
</evidence>
<feature type="region of interest" description="Disordered" evidence="9">
    <location>
        <begin position="645"/>
        <end position="687"/>
    </location>
</feature>
<keyword evidence="4" id="KW-0862">Zinc</keyword>
<organism evidence="11 12">
    <name type="scientific">Coccomyxa viridis</name>
    <dbReference type="NCBI Taxonomy" id="1274662"/>
    <lineage>
        <taxon>Eukaryota</taxon>
        <taxon>Viridiplantae</taxon>
        <taxon>Chlorophyta</taxon>
        <taxon>core chlorophytes</taxon>
        <taxon>Trebouxiophyceae</taxon>
        <taxon>Trebouxiophyceae incertae sedis</taxon>
        <taxon>Coccomyxaceae</taxon>
        <taxon>Coccomyxa</taxon>
    </lineage>
</organism>
<accession>A0AAV1I945</accession>
<evidence type="ECO:0000313" key="12">
    <source>
        <dbReference type="Proteomes" id="UP001314263"/>
    </source>
</evidence>
<evidence type="ECO:0000259" key="10">
    <source>
        <dbReference type="Pfam" id="PF10513"/>
    </source>
</evidence>
<keyword evidence="5 8" id="KW-0805">Transcription regulation</keyword>
<keyword evidence="3" id="KW-0863">Zinc-finger</keyword>
<dbReference type="SUPFAM" id="SSF57903">
    <property type="entry name" value="FYVE/PHD zinc finger"/>
    <property type="match status" value="1"/>
</dbReference>
<evidence type="ECO:0000256" key="3">
    <source>
        <dbReference type="ARBA" id="ARBA00022771"/>
    </source>
</evidence>
<feature type="region of interest" description="Disordered" evidence="9">
    <location>
        <begin position="563"/>
        <end position="588"/>
    </location>
</feature>
<dbReference type="Pfam" id="PF10513">
    <property type="entry name" value="EPL1"/>
    <property type="match status" value="1"/>
</dbReference>
<proteinExistence type="inferred from homology"/>
<comment type="subcellular location">
    <subcellularLocation>
        <location evidence="1 8">Nucleus</location>
    </subcellularLocation>
</comment>
<keyword evidence="7 8" id="KW-0539">Nucleus</keyword>
<dbReference type="PANTHER" id="PTHR14898">
    <property type="entry name" value="ENHANCER OF POLYCOMB"/>
    <property type="match status" value="1"/>
</dbReference>